<sequence>MEQNPISGGNIMAGTTPERENSLVQSIILFLVFFVMFLGGIFAFSFGSLQNVWPFAIGLGLFFLAFWIPQTFMGR</sequence>
<reference evidence="3" key="1">
    <citation type="journal article" date="2008" name="J. Bacteriol.">
        <title>Genome sequence of the fish pathogen Renibacterium salmoninarum suggests reductive evolution away from an environmental Arthrobacter ancestor.</title>
        <authorList>
            <person name="Wiens G.D."/>
            <person name="Rockey D.D."/>
            <person name="Wu Z."/>
            <person name="Chang J."/>
            <person name="Levy R."/>
            <person name="Crane S."/>
            <person name="Chen D.S."/>
            <person name="Capri G.R."/>
            <person name="Burnett J.R."/>
            <person name="Sudheesh P.S."/>
            <person name="Schipma M.J."/>
            <person name="Burd H."/>
            <person name="Bhattacharyya A."/>
            <person name="Rhodes L.D."/>
            <person name="Kaul R."/>
            <person name="Strom M.S."/>
        </authorList>
    </citation>
    <scope>NUCLEOTIDE SEQUENCE [LARGE SCALE GENOMIC DNA]</scope>
    <source>
        <strain evidence="3">ATCC 33209 / DSM 20767 / JCM 11484 / NBRC 15589 / NCIMB 2235</strain>
    </source>
</reference>
<dbReference type="HOGENOM" id="CLU_191192_0_0_11"/>
<dbReference type="eggNOG" id="ENOG5031WB1">
    <property type="taxonomic scope" value="Bacteria"/>
</dbReference>
<evidence type="ECO:0000313" key="3">
    <source>
        <dbReference type="Proteomes" id="UP000002007"/>
    </source>
</evidence>
<dbReference type="KEGG" id="rsa:RSal33209_2967"/>
<feature type="transmembrane region" description="Helical" evidence="1">
    <location>
        <begin position="52"/>
        <end position="69"/>
    </location>
</feature>
<proteinExistence type="predicted"/>
<dbReference type="EMBL" id="CP000910">
    <property type="protein sequence ID" value="ABY24689.1"/>
    <property type="molecule type" value="Genomic_DNA"/>
</dbReference>
<accession>A9WU18</accession>
<keyword evidence="1" id="KW-1133">Transmembrane helix</keyword>
<organism evidence="2 3">
    <name type="scientific">Renibacterium salmoninarum (strain ATCC 33209 / DSM 20767 / JCM 11484 / NBRC 15589 / NCIMB 2235)</name>
    <dbReference type="NCBI Taxonomy" id="288705"/>
    <lineage>
        <taxon>Bacteria</taxon>
        <taxon>Bacillati</taxon>
        <taxon>Actinomycetota</taxon>
        <taxon>Actinomycetes</taxon>
        <taxon>Micrococcales</taxon>
        <taxon>Micrococcaceae</taxon>
        <taxon>Renibacterium</taxon>
    </lineage>
</organism>
<evidence type="ECO:0000256" key="1">
    <source>
        <dbReference type="SAM" id="Phobius"/>
    </source>
</evidence>
<dbReference type="Proteomes" id="UP000002007">
    <property type="component" value="Chromosome"/>
</dbReference>
<evidence type="ECO:0000313" key="2">
    <source>
        <dbReference type="EMBL" id="ABY24689.1"/>
    </source>
</evidence>
<keyword evidence="1" id="KW-0472">Membrane</keyword>
<dbReference type="STRING" id="288705.RSal33209_2967"/>
<protein>
    <submittedName>
        <fullName evidence="2">Uncharacterized protein</fullName>
    </submittedName>
</protein>
<dbReference type="AlphaFoldDB" id="A9WU18"/>
<keyword evidence="1" id="KW-0812">Transmembrane</keyword>
<feature type="transmembrane region" description="Helical" evidence="1">
    <location>
        <begin position="27"/>
        <end position="46"/>
    </location>
</feature>
<name>A9WU18_RENSM</name>
<gene>
    <name evidence="2" type="ordered locus">RSal33209_2967</name>
</gene>
<keyword evidence="3" id="KW-1185">Reference proteome</keyword>